<evidence type="ECO:0000313" key="5">
    <source>
        <dbReference type="Proteomes" id="UP000326396"/>
    </source>
</evidence>
<keyword evidence="1" id="KW-0862">Zinc</keyword>
<dbReference type="PROSITE" id="PS50158">
    <property type="entry name" value="ZF_CCHC"/>
    <property type="match status" value="1"/>
</dbReference>
<keyword evidence="1" id="KW-0863">Zinc-finger</keyword>
<dbReference type="Pfam" id="PF00098">
    <property type="entry name" value="zf-CCHC"/>
    <property type="match status" value="1"/>
</dbReference>
<keyword evidence="5" id="KW-1185">Reference proteome</keyword>
<feature type="domain" description="CCHC-type" evidence="3">
    <location>
        <begin position="167"/>
        <end position="183"/>
    </location>
</feature>
<feature type="region of interest" description="Disordered" evidence="2">
    <location>
        <begin position="14"/>
        <end position="61"/>
    </location>
</feature>
<dbReference type="SMART" id="SM00343">
    <property type="entry name" value="ZnF_C2HC"/>
    <property type="match status" value="1"/>
</dbReference>
<evidence type="ECO:0000256" key="1">
    <source>
        <dbReference type="PROSITE-ProRule" id="PRU00047"/>
    </source>
</evidence>
<evidence type="ECO:0000259" key="3">
    <source>
        <dbReference type="PROSITE" id="PS50158"/>
    </source>
</evidence>
<comment type="caution">
    <text evidence="4">The sequence shown here is derived from an EMBL/GenBank/DDBJ whole genome shotgun (WGS) entry which is preliminary data.</text>
</comment>
<accession>A0A5N6LZM8</accession>
<proteinExistence type="predicted"/>
<dbReference type="Proteomes" id="UP000326396">
    <property type="component" value="Linkage Group LG7"/>
</dbReference>
<evidence type="ECO:0000256" key="2">
    <source>
        <dbReference type="SAM" id="MobiDB-lite"/>
    </source>
</evidence>
<protein>
    <recommendedName>
        <fullName evidence="3">CCHC-type domain-containing protein</fullName>
    </recommendedName>
</protein>
<keyword evidence="1" id="KW-0479">Metal-binding</keyword>
<name>A0A5N6LZM8_9ASTR</name>
<dbReference type="Gene3D" id="4.10.60.10">
    <property type="entry name" value="Zinc finger, CCHC-type"/>
    <property type="match status" value="1"/>
</dbReference>
<reference evidence="4 5" key="1">
    <citation type="submission" date="2019-05" db="EMBL/GenBank/DDBJ databases">
        <title>Mikania micrantha, genome provides insights into the molecular mechanism of rapid growth.</title>
        <authorList>
            <person name="Liu B."/>
        </authorList>
    </citation>
    <scope>NUCLEOTIDE SEQUENCE [LARGE SCALE GENOMIC DNA]</scope>
    <source>
        <strain evidence="4">NLD-2019</strain>
        <tissue evidence="4">Leaf</tissue>
    </source>
</reference>
<sequence length="185" mass="20670">MLTLEVTQVVPNVQQITHNRPPPCTEDIPVVSSQGPDQPPGPHCSHPNRPRSPLAMPTKPRSQSVLGIDYILASTSGLDTEERIRIEGRFMAQINREEAARASIELGLIFDWNLSKPKEPSFERYDQGRGYNNGDRGRGYRRGSGRGENGRGRGIGRGGFRDKSELKCYECGKYGHFAYECPKLE</sequence>
<dbReference type="EMBL" id="SZYD01000017">
    <property type="protein sequence ID" value="KAD3067084.1"/>
    <property type="molecule type" value="Genomic_DNA"/>
</dbReference>
<evidence type="ECO:0000313" key="4">
    <source>
        <dbReference type="EMBL" id="KAD3067084.1"/>
    </source>
</evidence>
<organism evidence="4 5">
    <name type="scientific">Mikania micrantha</name>
    <name type="common">bitter vine</name>
    <dbReference type="NCBI Taxonomy" id="192012"/>
    <lineage>
        <taxon>Eukaryota</taxon>
        <taxon>Viridiplantae</taxon>
        <taxon>Streptophyta</taxon>
        <taxon>Embryophyta</taxon>
        <taxon>Tracheophyta</taxon>
        <taxon>Spermatophyta</taxon>
        <taxon>Magnoliopsida</taxon>
        <taxon>eudicotyledons</taxon>
        <taxon>Gunneridae</taxon>
        <taxon>Pentapetalae</taxon>
        <taxon>asterids</taxon>
        <taxon>campanulids</taxon>
        <taxon>Asterales</taxon>
        <taxon>Asteraceae</taxon>
        <taxon>Asteroideae</taxon>
        <taxon>Heliantheae alliance</taxon>
        <taxon>Eupatorieae</taxon>
        <taxon>Mikania</taxon>
    </lineage>
</organism>
<dbReference type="InterPro" id="IPR001878">
    <property type="entry name" value="Znf_CCHC"/>
</dbReference>
<dbReference type="GO" id="GO:0008270">
    <property type="term" value="F:zinc ion binding"/>
    <property type="evidence" value="ECO:0007669"/>
    <property type="project" value="UniProtKB-KW"/>
</dbReference>
<dbReference type="SUPFAM" id="SSF57756">
    <property type="entry name" value="Retrovirus zinc finger-like domains"/>
    <property type="match status" value="1"/>
</dbReference>
<feature type="region of interest" description="Disordered" evidence="2">
    <location>
        <begin position="121"/>
        <end position="156"/>
    </location>
</feature>
<dbReference type="AlphaFoldDB" id="A0A5N6LZM8"/>
<dbReference type="InterPro" id="IPR036875">
    <property type="entry name" value="Znf_CCHC_sf"/>
</dbReference>
<gene>
    <name evidence="4" type="ORF">E3N88_34964</name>
</gene>
<dbReference type="GO" id="GO:0003676">
    <property type="term" value="F:nucleic acid binding"/>
    <property type="evidence" value="ECO:0007669"/>
    <property type="project" value="InterPro"/>
</dbReference>